<proteinExistence type="predicted"/>
<reference evidence="1" key="1">
    <citation type="journal article" date="2021" name="New Phytol.">
        <title>Evolutionary innovations through gain and loss of genes in the ectomycorrhizal Boletales.</title>
        <authorList>
            <person name="Wu G."/>
            <person name="Miyauchi S."/>
            <person name="Morin E."/>
            <person name="Kuo A."/>
            <person name="Drula E."/>
            <person name="Varga T."/>
            <person name="Kohler A."/>
            <person name="Feng B."/>
            <person name="Cao Y."/>
            <person name="Lipzen A."/>
            <person name="Daum C."/>
            <person name="Hundley H."/>
            <person name="Pangilinan J."/>
            <person name="Johnson J."/>
            <person name="Barry K."/>
            <person name="LaButti K."/>
            <person name="Ng V."/>
            <person name="Ahrendt S."/>
            <person name="Min B."/>
            <person name="Choi I.G."/>
            <person name="Park H."/>
            <person name="Plett J.M."/>
            <person name="Magnuson J."/>
            <person name="Spatafora J.W."/>
            <person name="Nagy L.G."/>
            <person name="Henrissat B."/>
            <person name="Grigoriev I.V."/>
            <person name="Yang Z.L."/>
            <person name="Xu J."/>
            <person name="Martin F.M."/>
        </authorList>
    </citation>
    <scope>NUCLEOTIDE SEQUENCE</scope>
    <source>
        <strain evidence="1">KUC20120723A-06</strain>
    </source>
</reference>
<protein>
    <submittedName>
        <fullName evidence="1">Uncharacterized protein</fullName>
    </submittedName>
</protein>
<name>A0ACB8BPP5_9AGAM</name>
<keyword evidence="2" id="KW-1185">Reference proteome</keyword>
<accession>A0ACB8BPP5</accession>
<gene>
    <name evidence="1" type="ORF">BV22DRAFT_1127390</name>
</gene>
<organism evidence="1 2">
    <name type="scientific">Leucogyrophana mollusca</name>
    <dbReference type="NCBI Taxonomy" id="85980"/>
    <lineage>
        <taxon>Eukaryota</taxon>
        <taxon>Fungi</taxon>
        <taxon>Dikarya</taxon>
        <taxon>Basidiomycota</taxon>
        <taxon>Agaricomycotina</taxon>
        <taxon>Agaricomycetes</taxon>
        <taxon>Agaricomycetidae</taxon>
        <taxon>Boletales</taxon>
        <taxon>Boletales incertae sedis</taxon>
        <taxon>Leucogyrophana</taxon>
    </lineage>
</organism>
<dbReference type="EMBL" id="MU266366">
    <property type="protein sequence ID" value="KAH7927476.1"/>
    <property type="molecule type" value="Genomic_DNA"/>
</dbReference>
<sequence length="377" mass="42492">MDHHPAPDHTQSTFELLVSLLQSNPTSIEILPGDASTWVQEGTNTFPFLFIDNNLGVPQKILYKAFMVGMANFKLSRRQALSLTASSQPAIRDLIASSAVILLTNPAHQTALNTRKHLVVQGSLDPSAELSFTAALLSSQHCAKESIIWHHRQWLLRRIYPPSTSDAFEDGAHPGCLPIPCIPPDALRKELGIVTRACELYPRNYFAWAHRYFCMRHTLDNLVVNDSAHDEAAYTEIVLGEISNVKQWIERHVADFSAVHYLVKLSACAQDSNFFAATRPSWNSLSFASHAKSLVQSFPSHEALWMYMRATALFEVSTDDEDTLEEFSRNFAAPLATPQNEEQLSALYARRFLFWLSHTNDVRTNLSIWPEGVFTFF</sequence>
<comment type="caution">
    <text evidence="1">The sequence shown here is derived from an EMBL/GenBank/DDBJ whole genome shotgun (WGS) entry which is preliminary data.</text>
</comment>
<dbReference type="Proteomes" id="UP000790709">
    <property type="component" value="Unassembled WGS sequence"/>
</dbReference>
<evidence type="ECO:0000313" key="2">
    <source>
        <dbReference type="Proteomes" id="UP000790709"/>
    </source>
</evidence>
<evidence type="ECO:0000313" key="1">
    <source>
        <dbReference type="EMBL" id="KAH7927476.1"/>
    </source>
</evidence>